<name>A0A7J7N8M7_9MAGN</name>
<gene>
    <name evidence="1" type="ORF">GIB67_022173</name>
</gene>
<reference evidence="1 2" key="1">
    <citation type="journal article" date="2020" name="IScience">
        <title>Genome Sequencing of the Endangered Kingdonia uniflora (Circaeasteraceae, Ranunculales) Reveals Potential Mechanisms of Evolutionary Specialization.</title>
        <authorList>
            <person name="Sun Y."/>
            <person name="Deng T."/>
            <person name="Zhang A."/>
            <person name="Moore M.J."/>
            <person name="Landis J.B."/>
            <person name="Lin N."/>
            <person name="Zhang H."/>
            <person name="Zhang X."/>
            <person name="Huang J."/>
            <person name="Zhang X."/>
            <person name="Sun H."/>
            <person name="Wang H."/>
        </authorList>
    </citation>
    <scope>NUCLEOTIDE SEQUENCE [LARGE SCALE GENOMIC DNA]</scope>
    <source>
        <strain evidence="1">TB1705</strain>
        <tissue evidence="1">Leaf</tissue>
    </source>
</reference>
<comment type="caution">
    <text evidence="1">The sequence shown here is derived from an EMBL/GenBank/DDBJ whole genome shotgun (WGS) entry which is preliminary data.</text>
</comment>
<protein>
    <submittedName>
        <fullName evidence="1">Uncharacterized protein</fullName>
    </submittedName>
</protein>
<keyword evidence="2" id="KW-1185">Reference proteome</keyword>
<organism evidence="1 2">
    <name type="scientific">Kingdonia uniflora</name>
    <dbReference type="NCBI Taxonomy" id="39325"/>
    <lineage>
        <taxon>Eukaryota</taxon>
        <taxon>Viridiplantae</taxon>
        <taxon>Streptophyta</taxon>
        <taxon>Embryophyta</taxon>
        <taxon>Tracheophyta</taxon>
        <taxon>Spermatophyta</taxon>
        <taxon>Magnoliopsida</taxon>
        <taxon>Ranunculales</taxon>
        <taxon>Circaeasteraceae</taxon>
        <taxon>Kingdonia</taxon>
    </lineage>
</organism>
<dbReference type="Proteomes" id="UP000541444">
    <property type="component" value="Unassembled WGS sequence"/>
</dbReference>
<dbReference type="AlphaFoldDB" id="A0A7J7N8M7"/>
<accession>A0A7J7N8M7</accession>
<proteinExistence type="predicted"/>
<dbReference type="EMBL" id="JACGCM010000975">
    <property type="protein sequence ID" value="KAF6163497.1"/>
    <property type="molecule type" value="Genomic_DNA"/>
</dbReference>
<evidence type="ECO:0000313" key="2">
    <source>
        <dbReference type="Proteomes" id="UP000541444"/>
    </source>
</evidence>
<sequence length="101" mass="11820">MLHTFFLKPFNLLSTLIFLPRNQEVLPLSPSNPKRTTPSTFFLVNTNSLQCLPQMLHLCNIISLRAFNIHSLFIDFLLGHLQNMYLGIIHRFRSNLLQKRI</sequence>
<evidence type="ECO:0000313" key="1">
    <source>
        <dbReference type="EMBL" id="KAF6163497.1"/>
    </source>
</evidence>